<keyword evidence="5" id="KW-0520">NAD</keyword>
<dbReference type="Pfam" id="PF02812">
    <property type="entry name" value="ELFV_dehydrog_N"/>
    <property type="match status" value="1"/>
</dbReference>
<dbReference type="InterPro" id="IPR036291">
    <property type="entry name" value="NAD(P)-bd_dom_sf"/>
</dbReference>
<proteinExistence type="inferred from homology"/>
<evidence type="ECO:0000256" key="7">
    <source>
        <dbReference type="RuleBase" id="RU004417"/>
    </source>
</evidence>
<accession>A0A1G2K4T4</accession>
<name>A0A1G2K4T4_9BACT</name>
<dbReference type="EMBL" id="MHQC01000036">
    <property type="protein sequence ID" value="OGZ94454.1"/>
    <property type="molecule type" value="Genomic_DNA"/>
</dbReference>
<dbReference type="Pfam" id="PF00208">
    <property type="entry name" value="ELFV_dehydrog"/>
    <property type="match status" value="1"/>
</dbReference>
<dbReference type="InterPro" id="IPR006095">
    <property type="entry name" value="Glu/Leu/Phe/Val/Trp_DH"/>
</dbReference>
<dbReference type="InterPro" id="IPR046346">
    <property type="entry name" value="Aminoacid_DH-like_N_sf"/>
</dbReference>
<comment type="caution">
    <text evidence="9">The sequence shown here is derived from an EMBL/GenBank/DDBJ whole genome shotgun (WGS) entry which is preliminary data.</text>
</comment>
<evidence type="ECO:0000256" key="1">
    <source>
        <dbReference type="ARBA" id="ARBA00006382"/>
    </source>
</evidence>
<organism evidence="9 10">
    <name type="scientific">Candidatus Sungbacteria bacterium RIFCSPHIGHO2_01_FULL_47_32</name>
    <dbReference type="NCBI Taxonomy" id="1802264"/>
    <lineage>
        <taxon>Bacteria</taxon>
        <taxon>Candidatus Sungiibacteriota</taxon>
    </lineage>
</organism>
<evidence type="ECO:0000256" key="2">
    <source>
        <dbReference type="ARBA" id="ARBA00023002"/>
    </source>
</evidence>
<protein>
    <recommendedName>
        <fullName evidence="3">Glutamate dehydrogenase</fullName>
    </recommendedName>
</protein>
<dbReference type="CDD" id="cd01076">
    <property type="entry name" value="NAD_bind_1_Glu_DH"/>
    <property type="match status" value="1"/>
</dbReference>
<dbReference type="SUPFAM" id="SSF53223">
    <property type="entry name" value="Aminoacid dehydrogenase-like, N-terminal domain"/>
    <property type="match status" value="1"/>
</dbReference>
<dbReference type="SMART" id="SM00839">
    <property type="entry name" value="ELFV_dehydrog"/>
    <property type="match status" value="1"/>
</dbReference>
<gene>
    <name evidence="9" type="ORF">A2633_04220</name>
</gene>
<feature type="binding site" evidence="5">
    <location>
        <position position="91"/>
    </location>
    <ligand>
        <name>substrate</name>
    </ligand>
</feature>
<dbReference type="InterPro" id="IPR006097">
    <property type="entry name" value="Glu/Leu/Phe/Val/Trp_DH_dimer"/>
</dbReference>
<dbReference type="Gene3D" id="3.40.50.10860">
    <property type="entry name" value="Leucine Dehydrogenase, chain A, domain 1"/>
    <property type="match status" value="1"/>
</dbReference>
<evidence type="ECO:0000256" key="6">
    <source>
        <dbReference type="PIRSR" id="PIRSR000185-3"/>
    </source>
</evidence>
<dbReference type="GO" id="GO:0000166">
    <property type="term" value="F:nucleotide binding"/>
    <property type="evidence" value="ECO:0007669"/>
    <property type="project" value="UniProtKB-KW"/>
</dbReference>
<feature type="binding site" evidence="5">
    <location>
        <position position="221"/>
    </location>
    <ligand>
        <name>NAD(+)</name>
        <dbReference type="ChEBI" id="CHEBI:57540"/>
    </ligand>
</feature>
<dbReference type="Gene3D" id="3.40.50.720">
    <property type="entry name" value="NAD(P)-binding Rossmann-like Domain"/>
    <property type="match status" value="1"/>
</dbReference>
<feature type="active site" description="Proton donor" evidence="4">
    <location>
        <position position="103"/>
    </location>
</feature>
<dbReference type="GO" id="GO:0006538">
    <property type="term" value="P:L-glutamate catabolic process"/>
    <property type="evidence" value="ECO:0007669"/>
    <property type="project" value="TreeGrafter"/>
</dbReference>
<dbReference type="PRINTS" id="PR00082">
    <property type="entry name" value="GLFDHDRGNASE"/>
</dbReference>
<dbReference type="InterPro" id="IPR014362">
    <property type="entry name" value="Glu_DH"/>
</dbReference>
<feature type="binding site" evidence="5">
    <location>
        <position position="358"/>
    </location>
    <ligand>
        <name>substrate</name>
    </ligand>
</feature>
<comment type="similarity">
    <text evidence="1 3 7">Belongs to the Glu/Leu/Phe/Val dehydrogenases family.</text>
</comment>
<dbReference type="PIRSF" id="PIRSF000185">
    <property type="entry name" value="Glu_DH"/>
    <property type="match status" value="1"/>
</dbReference>
<dbReference type="SUPFAM" id="SSF51735">
    <property type="entry name" value="NAD(P)-binding Rossmann-fold domains"/>
    <property type="match status" value="1"/>
</dbReference>
<dbReference type="AlphaFoldDB" id="A0A1G2K4T4"/>
<reference evidence="9 10" key="1">
    <citation type="journal article" date="2016" name="Nat. Commun.">
        <title>Thousands of microbial genomes shed light on interconnected biogeochemical processes in an aquifer system.</title>
        <authorList>
            <person name="Anantharaman K."/>
            <person name="Brown C.T."/>
            <person name="Hug L.A."/>
            <person name="Sharon I."/>
            <person name="Castelle C.J."/>
            <person name="Probst A.J."/>
            <person name="Thomas B.C."/>
            <person name="Singh A."/>
            <person name="Wilkins M.J."/>
            <person name="Karaoz U."/>
            <person name="Brodie E.L."/>
            <person name="Williams K.H."/>
            <person name="Hubbard S.S."/>
            <person name="Banfield J.F."/>
        </authorList>
    </citation>
    <scope>NUCLEOTIDE SEQUENCE [LARGE SCALE GENOMIC DNA]</scope>
</reference>
<evidence type="ECO:0000259" key="8">
    <source>
        <dbReference type="SMART" id="SM00839"/>
    </source>
</evidence>
<dbReference type="Proteomes" id="UP000177152">
    <property type="component" value="Unassembled WGS sequence"/>
</dbReference>
<dbReference type="InterPro" id="IPR033922">
    <property type="entry name" value="NAD_bind_Glu_DH"/>
</dbReference>
<feature type="site" description="Important for catalysis" evidence="6">
    <location>
        <position position="143"/>
    </location>
</feature>
<feature type="binding site" evidence="5">
    <location>
        <position position="67"/>
    </location>
    <ligand>
        <name>substrate</name>
    </ligand>
</feature>
<keyword evidence="5" id="KW-0547">Nucleotide-binding</keyword>
<evidence type="ECO:0000256" key="3">
    <source>
        <dbReference type="PIRNR" id="PIRNR000185"/>
    </source>
</evidence>
<keyword evidence="2 3" id="KW-0560">Oxidoreductase</keyword>
<sequence length="424" mass="46271">MSTFFENTLKILEEAGAIAKLDGGILAFLKKPKNVLEFEISVDMEKGGTKKFQAWRVQHNDVLGPYKGGIRFHQDSSLDEVQALASLMTWKTSLMGIPFGGAKGAVRVNPKDLTKGELEQLSRGFVRGVFDAIGPERDVPAPDVNTDGQIMAWMMDEYSKMKGYNVPAVLTGKPVELGGSRGRDIATAFGGFVVLREYLKKASDVSLLTGDLTCAVQGFGNVGGHMARMLAEAGFKVVALSDSKGAIRRSEGINVSELIKMQKEKGIINNKTCSLEEASGGNCKIIGNKELLEFDVDILIPAALENQITKDNAEKIKAKVVVEMANGPTTKEAEDILVKKGVAVLPDILANGGGVAGSYFEWVQNLQRFYWEEGEVIQRLDKVMTDAFRATAHTKGEFKCTWRQAAFVRAVSRVASAMKLRGWR</sequence>
<dbReference type="InterPro" id="IPR006096">
    <property type="entry name" value="Glu/Leu/Phe/Val/Trp_DH_C"/>
</dbReference>
<evidence type="ECO:0000256" key="4">
    <source>
        <dbReference type="PIRSR" id="PIRSR000185-1"/>
    </source>
</evidence>
<dbReference type="PANTHER" id="PTHR11606">
    <property type="entry name" value="GLUTAMATE DEHYDROGENASE"/>
    <property type="match status" value="1"/>
</dbReference>
<feature type="binding site" evidence="5">
    <location>
        <position position="187"/>
    </location>
    <ligand>
        <name>NAD(+)</name>
        <dbReference type="ChEBI" id="CHEBI:57540"/>
    </ligand>
</feature>
<evidence type="ECO:0000313" key="10">
    <source>
        <dbReference type="Proteomes" id="UP000177152"/>
    </source>
</evidence>
<evidence type="ECO:0000313" key="9">
    <source>
        <dbReference type="EMBL" id="OGZ94454.1"/>
    </source>
</evidence>
<feature type="domain" description="Glutamate/phenylalanine/leucine/valine/L-tryptophan dehydrogenase C-terminal" evidence="8">
    <location>
        <begin position="180"/>
        <end position="422"/>
    </location>
</feature>
<dbReference type="PANTHER" id="PTHR11606:SF13">
    <property type="entry name" value="GLUTAMATE DEHYDROGENASE 1, MITOCHONDRIAL"/>
    <property type="match status" value="1"/>
</dbReference>
<dbReference type="GO" id="GO:0004352">
    <property type="term" value="F:glutamate dehydrogenase (NAD+) activity"/>
    <property type="evidence" value="ECO:0007669"/>
    <property type="project" value="TreeGrafter"/>
</dbReference>
<evidence type="ECO:0000256" key="5">
    <source>
        <dbReference type="PIRSR" id="PIRSR000185-2"/>
    </source>
</evidence>